<dbReference type="Proteomes" id="UP000316925">
    <property type="component" value="Unassembled WGS sequence"/>
</dbReference>
<evidence type="ECO:0000256" key="1">
    <source>
        <dbReference type="ARBA" id="ARBA00004706"/>
    </source>
</evidence>
<dbReference type="PANTHER" id="PTHR43172">
    <property type="entry name" value="ADENYLOSUCCINATE LYASE"/>
    <property type="match status" value="1"/>
</dbReference>
<dbReference type="InterPro" id="IPR022761">
    <property type="entry name" value="Fumarate_lyase_N"/>
</dbReference>
<sequence>MISRYTLPRMGKIWKEEEKLRLWLKIEILVCQAWAELGEIPQEAVKKIEKDAAFDINQIKKIEEKVKHDLIAFLTSVAEHLGSEARYIHLGLTSSDVVDTALALQMKMAGEIIIQNLEKLTKVLEKKAREHQGTLMMGRTHGVHAEPISLGLKFALWYEESKRNLELMRRAKEIISCGKISGAVGTYAHLDPRVEEYVCRRLDLTPCLISNQIIQRDRHAQYLSALAIVASSLGKFALEIRGLHRTEIREVEEGFSKKQKGSSAMPHKRNPIVCERICGLARLVRSNLQTALENISLWGERDISHSSSERVIIPDSTILVDYMLTKSIEVLNNLFIYPEHMKKNMAKSKGLFYSQRIMLELVKKGLSREKAYELVQRVSLKSWQEDKDFQQLIEQDKEIRKYFKEDELESFFDPKYYLRWVDHIFDRLGILA</sequence>
<protein>
    <recommendedName>
        <fullName evidence="5 11">Adenylosuccinate lyase</fullName>
        <shortName evidence="12">ASL</shortName>
        <ecNumber evidence="4 11">4.3.2.2</ecNumber>
    </recommendedName>
    <alternativeName>
        <fullName evidence="9 12">Adenylosuccinase</fullName>
    </alternativeName>
</protein>
<dbReference type="GO" id="GO:0044208">
    <property type="term" value="P:'de novo' AMP biosynthetic process"/>
    <property type="evidence" value="ECO:0007669"/>
    <property type="project" value="UniProtKB-UniPathway"/>
</dbReference>
<evidence type="ECO:0000256" key="10">
    <source>
        <dbReference type="ARBA" id="ARBA00049115"/>
    </source>
</evidence>
<dbReference type="PROSITE" id="PS00163">
    <property type="entry name" value="FUMARATE_LYASES"/>
    <property type="match status" value="1"/>
</dbReference>
<dbReference type="NCBIfam" id="TIGR00928">
    <property type="entry name" value="purB"/>
    <property type="match status" value="1"/>
</dbReference>
<evidence type="ECO:0000259" key="13">
    <source>
        <dbReference type="SMART" id="SM00998"/>
    </source>
</evidence>
<dbReference type="FunFam" id="1.20.200.10:FF:000008">
    <property type="entry name" value="Adenylosuccinate lyase"/>
    <property type="match status" value="1"/>
</dbReference>
<reference evidence="14 15" key="1">
    <citation type="submission" date="2019-03" db="EMBL/GenBank/DDBJ databases">
        <title>Metabolic potential of uncultured bacteria and archaea associated with petroleum seepage in deep-sea sediments.</title>
        <authorList>
            <person name="Dong X."/>
            <person name="Hubert C."/>
        </authorList>
    </citation>
    <scope>NUCLEOTIDE SEQUENCE [LARGE SCALE GENOMIC DNA]</scope>
    <source>
        <strain evidence="14">E29_bin28</strain>
    </source>
</reference>
<name>A0A523YSP1_UNCAE</name>
<dbReference type="UniPathway" id="UPA00074">
    <property type="reaction ID" value="UER00132"/>
</dbReference>
<comment type="similarity">
    <text evidence="3 12">Belongs to the lyase 1 family. Adenylosuccinate lyase subfamily.</text>
</comment>
<evidence type="ECO:0000256" key="4">
    <source>
        <dbReference type="ARBA" id="ARBA00012339"/>
    </source>
</evidence>
<comment type="caution">
    <text evidence="14">The sequence shown here is derived from an EMBL/GenBank/DDBJ whole genome shotgun (WGS) entry which is preliminary data.</text>
</comment>
<dbReference type="FunFam" id="1.10.275.10:FF:000006">
    <property type="entry name" value="Adenylosuccinate lyase"/>
    <property type="match status" value="1"/>
</dbReference>
<dbReference type="UniPathway" id="UPA00075">
    <property type="reaction ID" value="UER00336"/>
</dbReference>
<proteinExistence type="inferred from homology"/>
<evidence type="ECO:0000256" key="3">
    <source>
        <dbReference type="ARBA" id="ARBA00008273"/>
    </source>
</evidence>
<dbReference type="CDD" id="cd01360">
    <property type="entry name" value="Adenylsuccinate_lyase_1"/>
    <property type="match status" value="1"/>
</dbReference>
<dbReference type="GO" id="GO:0070626">
    <property type="term" value="F:(S)-2-(5-amino-1-(5-phospho-D-ribosyl)imidazole-4-carboxamido) succinate lyase (fumarate-forming) activity"/>
    <property type="evidence" value="ECO:0007669"/>
    <property type="project" value="TreeGrafter"/>
</dbReference>
<dbReference type="Pfam" id="PF00206">
    <property type="entry name" value="Lyase_1"/>
    <property type="match status" value="1"/>
</dbReference>
<dbReference type="AlphaFoldDB" id="A0A523YSP1"/>
<evidence type="ECO:0000256" key="9">
    <source>
        <dbReference type="ARBA" id="ARBA00030717"/>
    </source>
</evidence>
<evidence type="ECO:0000256" key="11">
    <source>
        <dbReference type="NCBIfam" id="TIGR00928"/>
    </source>
</evidence>
<dbReference type="InterPro" id="IPR000362">
    <property type="entry name" value="Fumarate_lyase_fam"/>
</dbReference>
<accession>A0A523YSP1</accession>
<dbReference type="GO" id="GO:0005829">
    <property type="term" value="C:cytosol"/>
    <property type="evidence" value="ECO:0007669"/>
    <property type="project" value="TreeGrafter"/>
</dbReference>
<feature type="domain" description="Adenylosuccinate lyase C-terminal" evidence="13">
    <location>
        <begin position="349"/>
        <end position="429"/>
    </location>
</feature>
<dbReference type="SMART" id="SM00998">
    <property type="entry name" value="ADSL_C"/>
    <property type="match status" value="1"/>
</dbReference>
<dbReference type="PANTHER" id="PTHR43172:SF1">
    <property type="entry name" value="ADENYLOSUCCINATE LYASE"/>
    <property type="match status" value="1"/>
</dbReference>
<evidence type="ECO:0000313" key="14">
    <source>
        <dbReference type="EMBL" id="TET94409.1"/>
    </source>
</evidence>
<keyword evidence="7 12" id="KW-0456">Lyase</keyword>
<comment type="pathway">
    <text evidence="2 12">Purine metabolism; AMP biosynthesis via de novo pathway; AMP from IMP: step 2/2.</text>
</comment>
<dbReference type="InterPro" id="IPR024083">
    <property type="entry name" value="Fumarase/histidase_N"/>
</dbReference>
<dbReference type="GO" id="GO:0004018">
    <property type="term" value="F:N6-(1,2-dicarboxyethyl)AMP AMP-lyase (fumarate-forming) activity"/>
    <property type="evidence" value="ECO:0007669"/>
    <property type="project" value="UniProtKB-UniRule"/>
</dbReference>
<evidence type="ECO:0000256" key="7">
    <source>
        <dbReference type="ARBA" id="ARBA00023239"/>
    </source>
</evidence>
<dbReference type="EMBL" id="SOIJ01000007">
    <property type="protein sequence ID" value="TET94409.1"/>
    <property type="molecule type" value="Genomic_DNA"/>
</dbReference>
<dbReference type="PRINTS" id="PR00145">
    <property type="entry name" value="ARGSUCLYASE"/>
</dbReference>
<evidence type="ECO:0000256" key="2">
    <source>
        <dbReference type="ARBA" id="ARBA00004734"/>
    </source>
</evidence>
<dbReference type="Gene3D" id="1.20.200.10">
    <property type="entry name" value="Fumarase/aspartase (Central domain)"/>
    <property type="match status" value="1"/>
</dbReference>
<dbReference type="FunFam" id="1.10.40.30:FF:000007">
    <property type="entry name" value="Adenylosuccinate lyase"/>
    <property type="match status" value="1"/>
</dbReference>
<dbReference type="InterPro" id="IPR008948">
    <property type="entry name" value="L-Aspartase-like"/>
</dbReference>
<keyword evidence="6 12" id="KW-0658">Purine biosynthesis</keyword>
<evidence type="ECO:0000256" key="5">
    <source>
        <dbReference type="ARBA" id="ARBA00017058"/>
    </source>
</evidence>
<comment type="catalytic activity">
    <reaction evidence="8">
        <text>(2S)-2-[5-amino-1-(5-phospho-beta-D-ribosyl)imidazole-4-carboxamido]succinate = 5-amino-1-(5-phospho-beta-D-ribosyl)imidazole-4-carboxamide + fumarate</text>
        <dbReference type="Rhea" id="RHEA:23920"/>
        <dbReference type="ChEBI" id="CHEBI:29806"/>
        <dbReference type="ChEBI" id="CHEBI:58443"/>
        <dbReference type="ChEBI" id="CHEBI:58475"/>
        <dbReference type="EC" id="4.3.2.2"/>
    </reaction>
    <physiologicalReaction direction="left-to-right" evidence="8">
        <dbReference type="Rhea" id="RHEA:23921"/>
    </physiologicalReaction>
</comment>
<dbReference type="GO" id="GO:0006189">
    <property type="term" value="P:'de novo' IMP biosynthetic process"/>
    <property type="evidence" value="ECO:0007669"/>
    <property type="project" value="UniProtKB-UniPathway"/>
</dbReference>
<dbReference type="Gene3D" id="1.10.40.30">
    <property type="entry name" value="Fumarase/aspartase (C-terminal domain)"/>
    <property type="match status" value="1"/>
</dbReference>
<comment type="pathway">
    <text evidence="1 12">Purine metabolism; IMP biosynthesis via de novo pathway; 5-amino-1-(5-phospho-D-ribosyl)imidazole-4-carboxamide from 5-amino-1-(5-phospho-D-ribosyl)imidazole-4-carboxylate: step 2/2.</text>
</comment>
<dbReference type="EC" id="4.3.2.2" evidence="4 11"/>
<evidence type="ECO:0000313" key="15">
    <source>
        <dbReference type="Proteomes" id="UP000316925"/>
    </source>
</evidence>
<dbReference type="InterPro" id="IPR020557">
    <property type="entry name" value="Fumarate_lyase_CS"/>
</dbReference>
<dbReference type="PRINTS" id="PR00149">
    <property type="entry name" value="FUMRATELYASE"/>
</dbReference>
<dbReference type="Gene3D" id="1.10.275.10">
    <property type="entry name" value="Fumarase/aspartase (N-terminal domain)"/>
    <property type="match status" value="1"/>
</dbReference>
<comment type="catalytic activity">
    <reaction evidence="10">
        <text>N(6)-(1,2-dicarboxyethyl)-AMP = fumarate + AMP</text>
        <dbReference type="Rhea" id="RHEA:16853"/>
        <dbReference type="ChEBI" id="CHEBI:29806"/>
        <dbReference type="ChEBI" id="CHEBI:57567"/>
        <dbReference type="ChEBI" id="CHEBI:456215"/>
        <dbReference type="EC" id="4.3.2.2"/>
    </reaction>
    <physiologicalReaction direction="left-to-right" evidence="10">
        <dbReference type="Rhea" id="RHEA:16854"/>
    </physiologicalReaction>
</comment>
<dbReference type="InterPro" id="IPR004769">
    <property type="entry name" value="Pur_lyase"/>
</dbReference>
<dbReference type="SUPFAM" id="SSF48557">
    <property type="entry name" value="L-aspartase-like"/>
    <property type="match status" value="1"/>
</dbReference>
<dbReference type="InterPro" id="IPR019468">
    <property type="entry name" value="AdenyloSucc_lyase_C"/>
</dbReference>
<dbReference type="Pfam" id="PF10397">
    <property type="entry name" value="ADSL_C"/>
    <property type="match status" value="1"/>
</dbReference>
<organism evidence="14 15">
    <name type="scientific">Aerophobetes bacterium</name>
    <dbReference type="NCBI Taxonomy" id="2030807"/>
    <lineage>
        <taxon>Bacteria</taxon>
        <taxon>Candidatus Aerophobota</taxon>
    </lineage>
</organism>
<evidence type="ECO:0000256" key="6">
    <source>
        <dbReference type="ARBA" id="ARBA00022755"/>
    </source>
</evidence>
<evidence type="ECO:0000256" key="12">
    <source>
        <dbReference type="RuleBase" id="RU361172"/>
    </source>
</evidence>
<gene>
    <name evidence="14" type="ORF">E3J33_00090</name>
</gene>
<evidence type="ECO:0000256" key="8">
    <source>
        <dbReference type="ARBA" id="ARBA00024477"/>
    </source>
</evidence>